<organism evidence="3 4">
    <name type="scientific">Polaribacter irgensii 23-P</name>
    <dbReference type="NCBI Taxonomy" id="313594"/>
    <lineage>
        <taxon>Bacteria</taxon>
        <taxon>Pseudomonadati</taxon>
        <taxon>Bacteroidota</taxon>
        <taxon>Flavobacteriia</taxon>
        <taxon>Flavobacteriales</taxon>
        <taxon>Flavobacteriaceae</taxon>
    </lineage>
</organism>
<evidence type="ECO:0000313" key="4">
    <source>
        <dbReference type="Proteomes" id="UP000003053"/>
    </source>
</evidence>
<dbReference type="PANTHER" id="PTHR43668:SF2">
    <property type="entry name" value="ALLANTOINASE"/>
    <property type="match status" value="1"/>
</dbReference>
<evidence type="ECO:0000259" key="2">
    <source>
        <dbReference type="Pfam" id="PF12890"/>
    </source>
</evidence>
<dbReference type="PANTHER" id="PTHR43668">
    <property type="entry name" value="ALLANTOINASE"/>
    <property type="match status" value="1"/>
</dbReference>
<keyword evidence="3" id="KW-0378">Hydrolase</keyword>
<dbReference type="OrthoDB" id="9765462at2"/>
<dbReference type="InterPro" id="IPR011059">
    <property type="entry name" value="Metal-dep_hydrolase_composite"/>
</dbReference>
<comment type="caution">
    <text evidence="3">The sequence shown here is derived from an EMBL/GenBank/DDBJ whole genome shotgun (WGS) entry which is preliminary data.</text>
</comment>
<dbReference type="GO" id="GO:0006221">
    <property type="term" value="P:pyrimidine nucleotide biosynthetic process"/>
    <property type="evidence" value="ECO:0007669"/>
    <property type="project" value="UniProtKB-KW"/>
</dbReference>
<dbReference type="CDD" id="cd01317">
    <property type="entry name" value="DHOase_IIa"/>
    <property type="match status" value="1"/>
</dbReference>
<dbReference type="Proteomes" id="UP000003053">
    <property type="component" value="Unassembled WGS sequence"/>
</dbReference>
<dbReference type="NCBIfam" id="TIGR00857">
    <property type="entry name" value="pyrC_multi"/>
    <property type="match status" value="1"/>
</dbReference>
<dbReference type="InterPro" id="IPR032466">
    <property type="entry name" value="Metal_Hydrolase"/>
</dbReference>
<dbReference type="HOGENOM" id="CLU_015572_1_0_10"/>
<dbReference type="eggNOG" id="COG0044">
    <property type="taxonomic scope" value="Bacteria"/>
</dbReference>
<dbReference type="GO" id="GO:0046872">
    <property type="term" value="F:metal ion binding"/>
    <property type="evidence" value="ECO:0007669"/>
    <property type="project" value="InterPro"/>
</dbReference>
<dbReference type="InterPro" id="IPR024403">
    <property type="entry name" value="DHOase_cat"/>
</dbReference>
<dbReference type="AlphaFoldDB" id="A4C048"/>
<dbReference type="Gene3D" id="2.30.40.10">
    <property type="entry name" value="Urease, subunit C, domain 1"/>
    <property type="match status" value="1"/>
</dbReference>
<dbReference type="STRING" id="313594.PI23P_09195"/>
<reference evidence="3 4" key="1">
    <citation type="submission" date="2006-02" db="EMBL/GenBank/DDBJ databases">
        <authorList>
            <person name="Murray A."/>
            <person name="Staley J."/>
            <person name="Ferriera S."/>
            <person name="Johnson J."/>
            <person name="Kravitz S."/>
            <person name="Halpern A."/>
            <person name="Remington K."/>
            <person name="Beeson K."/>
            <person name="Tran B."/>
            <person name="Rogers Y.-H."/>
            <person name="Friedman R."/>
            <person name="Venter J.C."/>
        </authorList>
    </citation>
    <scope>NUCLEOTIDE SEQUENCE [LARGE SCALE GENOMIC DNA]</scope>
    <source>
        <strain evidence="3 4">23-P</strain>
    </source>
</reference>
<dbReference type="Gene3D" id="3.20.20.140">
    <property type="entry name" value="Metal-dependent hydrolases"/>
    <property type="match status" value="1"/>
</dbReference>
<accession>A4C048</accession>
<protein>
    <submittedName>
        <fullName evidence="3">Amidohydrolase family, putative</fullName>
    </submittedName>
</protein>
<dbReference type="GO" id="GO:0004151">
    <property type="term" value="F:dihydroorotase activity"/>
    <property type="evidence" value="ECO:0007669"/>
    <property type="project" value="InterPro"/>
</dbReference>
<evidence type="ECO:0000256" key="1">
    <source>
        <dbReference type="ARBA" id="ARBA00022975"/>
    </source>
</evidence>
<feature type="domain" description="Dihydroorotase catalytic" evidence="2">
    <location>
        <begin position="79"/>
        <end position="259"/>
    </location>
</feature>
<dbReference type="Pfam" id="PF12890">
    <property type="entry name" value="DHOase"/>
    <property type="match status" value="1"/>
</dbReference>
<proteinExistence type="predicted"/>
<dbReference type="InterPro" id="IPR004722">
    <property type="entry name" value="DHOase"/>
</dbReference>
<dbReference type="InterPro" id="IPR050138">
    <property type="entry name" value="DHOase/Allantoinase_Hydrolase"/>
</dbReference>
<evidence type="ECO:0000313" key="3">
    <source>
        <dbReference type="EMBL" id="EAR12791.1"/>
    </source>
</evidence>
<dbReference type="GO" id="GO:0005737">
    <property type="term" value="C:cytoplasm"/>
    <property type="evidence" value="ECO:0007669"/>
    <property type="project" value="TreeGrafter"/>
</dbReference>
<dbReference type="EMBL" id="AAOG01000002">
    <property type="protein sequence ID" value="EAR12791.1"/>
    <property type="molecule type" value="Genomic_DNA"/>
</dbReference>
<dbReference type="SUPFAM" id="SSF51556">
    <property type="entry name" value="Metallo-dependent hydrolases"/>
    <property type="match status" value="1"/>
</dbReference>
<sequence>MVFNPSNCIFVFRNFDFKILYAMNTLIKSATIIDPSSPFHQQKKDILIVDGIITKIEDLIPSQKDFTIVTRENLHVSCGWFDTSVSFGEPGYEERETIKNGLEVAAKSGFTAVAVNANTNPVIDNKAAVAFLTNKAQGFATKLYPIAALTKDSEGKEMAELFDMQQSGAIAFGDYKKPVVNENLMKISLLYAQNFNGLVLSFPKNQSIAGDGIANEGINSTKLGLKGIPALAEELQIASNLLILEYTGGKLHIPTISTAKSVTLIKDAKKKGLQVSCSVAAHHLVLTDDELHEFDSNYKTNPPLRTKADCKALQKGITMGVIDIITSDHNPIDIEYKKVEFSEAKNGTIGLESFFGAINSVLSISDFIENITLKPRAIFGLETTSITTGNKADISFFNPEEKYIFTKKNIFSTSKNSAFINKKMTGKVYGIFSNNQLILNS</sequence>
<keyword evidence="4" id="KW-1185">Reference proteome</keyword>
<dbReference type="GO" id="GO:0004038">
    <property type="term" value="F:allantoinase activity"/>
    <property type="evidence" value="ECO:0007669"/>
    <property type="project" value="TreeGrafter"/>
</dbReference>
<gene>
    <name evidence="3" type="ORF">PI23P_09195</name>
</gene>
<keyword evidence="1" id="KW-0665">Pyrimidine biosynthesis</keyword>
<dbReference type="GO" id="GO:0006145">
    <property type="term" value="P:purine nucleobase catabolic process"/>
    <property type="evidence" value="ECO:0007669"/>
    <property type="project" value="TreeGrafter"/>
</dbReference>
<dbReference type="SUPFAM" id="SSF51338">
    <property type="entry name" value="Composite domain of metallo-dependent hydrolases"/>
    <property type="match status" value="1"/>
</dbReference>
<name>A4C048_9FLAO</name>